<dbReference type="Proteomes" id="UP000550707">
    <property type="component" value="Unassembled WGS sequence"/>
</dbReference>
<proteinExistence type="predicted"/>
<accession>A0A7J8FYF0</accession>
<sequence length="129" mass="14050">MAQPVWLRLGINPCTKRSLFQFPVKAHAQVVDPVPSGGPAGGGQSMFSLIDVSISLLSLKINRGKIFLKRPCMMGQQKKGQVTSPCFPLLPNPPFPFKNLVSLLAVVAQERRLCGGIKRGTKKCFGCDR</sequence>
<comment type="caution">
    <text evidence="1">The sequence shown here is derived from an EMBL/GenBank/DDBJ whole genome shotgun (WGS) entry which is preliminary data.</text>
</comment>
<dbReference type="InParanoid" id="A0A7J8FYF0"/>
<gene>
    <name evidence="1" type="ORF">HJG59_008170</name>
</gene>
<evidence type="ECO:0000313" key="1">
    <source>
        <dbReference type="EMBL" id="KAF6452823.1"/>
    </source>
</evidence>
<dbReference type="EMBL" id="JACASF010000010">
    <property type="protein sequence ID" value="KAF6452823.1"/>
    <property type="molecule type" value="Genomic_DNA"/>
</dbReference>
<dbReference type="AlphaFoldDB" id="A0A7J8FYF0"/>
<name>A0A7J8FYF0_MOLMO</name>
<organism evidence="1 2">
    <name type="scientific">Molossus molossus</name>
    <name type="common">Pallas' mastiff bat</name>
    <name type="synonym">Vespertilio molossus</name>
    <dbReference type="NCBI Taxonomy" id="27622"/>
    <lineage>
        <taxon>Eukaryota</taxon>
        <taxon>Metazoa</taxon>
        <taxon>Chordata</taxon>
        <taxon>Craniata</taxon>
        <taxon>Vertebrata</taxon>
        <taxon>Euteleostomi</taxon>
        <taxon>Mammalia</taxon>
        <taxon>Eutheria</taxon>
        <taxon>Laurasiatheria</taxon>
        <taxon>Chiroptera</taxon>
        <taxon>Yangochiroptera</taxon>
        <taxon>Molossidae</taxon>
        <taxon>Molossus</taxon>
    </lineage>
</organism>
<reference evidence="1 2" key="1">
    <citation type="journal article" date="2020" name="Nature">
        <title>Six reference-quality genomes reveal evolution of bat adaptations.</title>
        <authorList>
            <person name="Jebb D."/>
            <person name="Huang Z."/>
            <person name="Pippel M."/>
            <person name="Hughes G.M."/>
            <person name="Lavrichenko K."/>
            <person name="Devanna P."/>
            <person name="Winkler S."/>
            <person name="Jermiin L.S."/>
            <person name="Skirmuntt E.C."/>
            <person name="Katzourakis A."/>
            <person name="Burkitt-Gray L."/>
            <person name="Ray D.A."/>
            <person name="Sullivan K.A.M."/>
            <person name="Roscito J.G."/>
            <person name="Kirilenko B.M."/>
            <person name="Davalos L.M."/>
            <person name="Corthals A.P."/>
            <person name="Power M.L."/>
            <person name="Jones G."/>
            <person name="Ransome R.D."/>
            <person name="Dechmann D.K.N."/>
            <person name="Locatelli A.G."/>
            <person name="Puechmaille S.J."/>
            <person name="Fedrigo O."/>
            <person name="Jarvis E.D."/>
            <person name="Hiller M."/>
            <person name="Vernes S.C."/>
            <person name="Myers E.W."/>
            <person name="Teeling E.C."/>
        </authorList>
    </citation>
    <scope>NUCLEOTIDE SEQUENCE [LARGE SCALE GENOMIC DNA]</scope>
    <source>
        <strain evidence="1">MMolMol1</strain>
        <tissue evidence="1">Muscle</tissue>
    </source>
</reference>
<keyword evidence="2" id="KW-1185">Reference proteome</keyword>
<protein>
    <submittedName>
        <fullName evidence="1">Uncharacterized protein</fullName>
    </submittedName>
</protein>
<evidence type="ECO:0000313" key="2">
    <source>
        <dbReference type="Proteomes" id="UP000550707"/>
    </source>
</evidence>